<dbReference type="Proteomes" id="UP000567922">
    <property type="component" value="Unassembled WGS sequence"/>
</dbReference>
<dbReference type="GO" id="GO:0009401">
    <property type="term" value="P:phosphoenolpyruvate-dependent sugar phosphotransferase system"/>
    <property type="evidence" value="ECO:0007669"/>
    <property type="project" value="UniProtKB-KW"/>
</dbReference>
<keyword evidence="5" id="KW-0598">Phosphotransferase system</keyword>
<feature type="transmembrane region" description="Helical" evidence="9">
    <location>
        <begin position="257"/>
        <end position="278"/>
    </location>
</feature>
<evidence type="ECO:0000256" key="2">
    <source>
        <dbReference type="ARBA" id="ARBA00022448"/>
    </source>
</evidence>
<feature type="domain" description="PTS EIIC type-1" evidence="10">
    <location>
        <begin position="15"/>
        <end position="399"/>
    </location>
</feature>
<keyword evidence="7 9" id="KW-1133">Transmembrane helix</keyword>
<keyword evidence="12" id="KW-1185">Reference proteome</keyword>
<keyword evidence="3" id="KW-1003">Cell membrane</keyword>
<sequence length="415" mass="44554">MTATTQGAETAPKQNRALAGLQRIGRSLMLPIAALPAAGLLLRLGQDDLLGRFSALEIPASVISAAGGALFSNLGLIFAVGIAIGWAKKADGSTALAAVVGYMVLMGVFEALSPVVLDGQTEPGGGQLMINYGVLAGIVTGLLAAILWQRFYRKTLPDYLGFFSGRRLVPIITAVVMMLVGVLMALIYPLFNNGLTWVGETVNENSVIGGGVYGMINRLLIPLGLHHVVNSVVWFIVGEYDGVRGDLPRFFAGDPHAGIFMTGFFPIMMFALPAAALAIWHEARPKQKKVVGGIMLSTGLTAFLTGITEPLEYSFMFIAWPLYLMHAFLTGTSHALVNALEIRDGFTFSAGLFDFVLNWGKATTPWLLIPIGLMYAVIYYVMFRFAIRKWNLRTPGRDDENGASNGATADSSATK</sequence>
<feature type="transmembrane region" description="Helical" evidence="9">
    <location>
        <begin position="24"/>
        <end position="42"/>
    </location>
</feature>
<feature type="transmembrane region" description="Helical" evidence="9">
    <location>
        <begin position="290"/>
        <end position="307"/>
    </location>
</feature>
<keyword evidence="6 9" id="KW-0812">Transmembrane</keyword>
<evidence type="ECO:0000259" key="10">
    <source>
        <dbReference type="PROSITE" id="PS51103"/>
    </source>
</evidence>
<dbReference type="InterPro" id="IPR013013">
    <property type="entry name" value="PTS_EIIC_1"/>
</dbReference>
<evidence type="ECO:0000256" key="5">
    <source>
        <dbReference type="ARBA" id="ARBA00022683"/>
    </source>
</evidence>
<keyword evidence="4" id="KW-0762">Sugar transport</keyword>
<dbReference type="InterPro" id="IPR050429">
    <property type="entry name" value="PTS_Glucose_EIICBA"/>
</dbReference>
<dbReference type="GO" id="GO:0005886">
    <property type="term" value="C:plasma membrane"/>
    <property type="evidence" value="ECO:0007669"/>
    <property type="project" value="UniProtKB-SubCell"/>
</dbReference>
<dbReference type="InterPro" id="IPR003352">
    <property type="entry name" value="PTS_EIIC"/>
</dbReference>
<dbReference type="OrthoDB" id="9797715at2"/>
<feature type="transmembrane region" description="Helical" evidence="9">
    <location>
        <begin position="94"/>
        <end position="117"/>
    </location>
</feature>
<keyword evidence="8 9" id="KW-0472">Membrane</keyword>
<dbReference type="GO" id="GO:0008982">
    <property type="term" value="F:protein-N(PI)-phosphohistidine-sugar phosphotransferase activity"/>
    <property type="evidence" value="ECO:0007669"/>
    <property type="project" value="InterPro"/>
</dbReference>
<evidence type="ECO:0000256" key="4">
    <source>
        <dbReference type="ARBA" id="ARBA00022597"/>
    </source>
</evidence>
<evidence type="ECO:0000256" key="7">
    <source>
        <dbReference type="ARBA" id="ARBA00022989"/>
    </source>
</evidence>
<evidence type="ECO:0000256" key="6">
    <source>
        <dbReference type="ARBA" id="ARBA00022692"/>
    </source>
</evidence>
<comment type="caution">
    <text evidence="11">The sequence shown here is derived from an EMBL/GenBank/DDBJ whole genome shotgun (WGS) entry which is preliminary data.</text>
</comment>
<proteinExistence type="predicted"/>
<evidence type="ECO:0000256" key="3">
    <source>
        <dbReference type="ARBA" id="ARBA00022475"/>
    </source>
</evidence>
<feature type="transmembrane region" description="Helical" evidence="9">
    <location>
        <begin position="366"/>
        <end position="387"/>
    </location>
</feature>
<dbReference type="AlphaFoldDB" id="A0A839RI80"/>
<dbReference type="PANTHER" id="PTHR30009">
    <property type="entry name" value="CYTOCHROME C-TYPE SYNTHESIS PROTEIN AND PTS TRANSMEMBRANE COMPONENT"/>
    <property type="match status" value="1"/>
</dbReference>
<feature type="transmembrane region" description="Helical" evidence="9">
    <location>
        <begin position="129"/>
        <end position="148"/>
    </location>
</feature>
<protein>
    <submittedName>
        <fullName evidence="11">PTS system N-acetylglucosamine-specific IIC component</fullName>
    </submittedName>
</protein>
<dbReference type="EMBL" id="JACHWS010000001">
    <property type="protein sequence ID" value="MBB3035989.1"/>
    <property type="molecule type" value="Genomic_DNA"/>
</dbReference>
<evidence type="ECO:0000313" key="12">
    <source>
        <dbReference type="Proteomes" id="UP000567922"/>
    </source>
</evidence>
<organism evidence="11 12">
    <name type="scientific">Hoyosella altamirensis</name>
    <dbReference type="NCBI Taxonomy" id="616997"/>
    <lineage>
        <taxon>Bacteria</taxon>
        <taxon>Bacillati</taxon>
        <taxon>Actinomycetota</taxon>
        <taxon>Actinomycetes</taxon>
        <taxon>Mycobacteriales</taxon>
        <taxon>Hoyosellaceae</taxon>
        <taxon>Hoyosella</taxon>
    </lineage>
</organism>
<comment type="subcellular location">
    <subcellularLocation>
        <location evidence="1">Cell membrane</location>
        <topology evidence="1">Multi-pass membrane protein</topology>
    </subcellularLocation>
</comment>
<dbReference type="GO" id="GO:0090563">
    <property type="term" value="F:protein-phosphocysteine-sugar phosphotransferase activity"/>
    <property type="evidence" value="ECO:0007669"/>
    <property type="project" value="TreeGrafter"/>
</dbReference>
<reference evidence="11 12" key="1">
    <citation type="submission" date="2020-08" db="EMBL/GenBank/DDBJ databases">
        <title>Sequencing the genomes of 1000 actinobacteria strains.</title>
        <authorList>
            <person name="Klenk H.-P."/>
        </authorList>
    </citation>
    <scope>NUCLEOTIDE SEQUENCE [LARGE SCALE GENOMIC DNA]</scope>
    <source>
        <strain evidence="11 12">DSM 45258</strain>
    </source>
</reference>
<feature type="transmembrane region" description="Helical" evidence="9">
    <location>
        <begin position="313"/>
        <end position="330"/>
    </location>
</feature>
<evidence type="ECO:0000256" key="9">
    <source>
        <dbReference type="SAM" id="Phobius"/>
    </source>
</evidence>
<feature type="transmembrane region" description="Helical" evidence="9">
    <location>
        <begin position="168"/>
        <end position="191"/>
    </location>
</feature>
<evidence type="ECO:0000313" key="11">
    <source>
        <dbReference type="EMBL" id="MBB3035989.1"/>
    </source>
</evidence>
<accession>A0A839RI80</accession>
<dbReference type="PANTHER" id="PTHR30009:SF4">
    <property type="entry name" value="PTS SYSTEM N-ACETYLGLUCOSAMINE-SPECIFIC EIICBA COMPONENT"/>
    <property type="match status" value="1"/>
</dbReference>
<feature type="transmembrane region" description="Helical" evidence="9">
    <location>
        <begin position="62"/>
        <end position="87"/>
    </location>
</feature>
<keyword evidence="2" id="KW-0813">Transport</keyword>
<gene>
    <name evidence="11" type="ORF">FHU29_000423</name>
</gene>
<dbReference type="RefSeq" id="WP_064439660.1">
    <property type="nucleotide sequence ID" value="NZ_BDDI01000005.1"/>
</dbReference>
<dbReference type="PROSITE" id="PS51103">
    <property type="entry name" value="PTS_EIIC_TYPE_1"/>
    <property type="match status" value="1"/>
</dbReference>
<name>A0A839RI80_9ACTN</name>
<evidence type="ECO:0000256" key="1">
    <source>
        <dbReference type="ARBA" id="ARBA00004651"/>
    </source>
</evidence>
<evidence type="ECO:0000256" key="8">
    <source>
        <dbReference type="ARBA" id="ARBA00023136"/>
    </source>
</evidence>
<dbReference type="Pfam" id="PF02378">
    <property type="entry name" value="PTS_EIIC"/>
    <property type="match status" value="1"/>
</dbReference>
<dbReference type="GO" id="GO:0015764">
    <property type="term" value="P:N-acetylglucosamine transport"/>
    <property type="evidence" value="ECO:0007669"/>
    <property type="project" value="TreeGrafter"/>
</dbReference>